<organism evidence="3 4">
    <name type="scientific">endosymbiont of Escarpia spicata</name>
    <dbReference type="NCBI Taxonomy" id="2200908"/>
    <lineage>
        <taxon>Bacteria</taxon>
        <taxon>Pseudomonadati</taxon>
        <taxon>Pseudomonadota</taxon>
        <taxon>Gammaproteobacteria</taxon>
        <taxon>sulfur-oxidizing symbionts</taxon>
    </lineage>
</organism>
<gene>
    <name evidence="3" type="ORF">DIZ78_11660</name>
</gene>
<evidence type="ECO:0000256" key="1">
    <source>
        <dbReference type="ARBA" id="ARBA00005578"/>
    </source>
</evidence>
<comment type="caution">
    <text evidence="3">The sequence shown here is derived from an EMBL/GenBank/DDBJ whole genome shotgun (WGS) entry which is preliminary data.</text>
</comment>
<accession>A0A370DJL2</accession>
<name>A0A370DJL2_9GAMM</name>
<dbReference type="Gene3D" id="3.30.300.90">
    <property type="entry name" value="BolA-like"/>
    <property type="match status" value="1"/>
</dbReference>
<dbReference type="Proteomes" id="UP000254771">
    <property type="component" value="Unassembled WGS sequence"/>
</dbReference>
<comment type="similarity">
    <text evidence="1 2">Belongs to the BolA/IbaG family.</text>
</comment>
<dbReference type="SUPFAM" id="SSF82657">
    <property type="entry name" value="BolA-like"/>
    <property type="match status" value="1"/>
</dbReference>
<dbReference type="InterPro" id="IPR036065">
    <property type="entry name" value="BolA-like_sf"/>
</dbReference>
<dbReference type="EMBL" id="QFXE01000014">
    <property type="protein sequence ID" value="RDH85071.1"/>
    <property type="molecule type" value="Genomic_DNA"/>
</dbReference>
<dbReference type="Pfam" id="PF01722">
    <property type="entry name" value="BolA"/>
    <property type="match status" value="1"/>
</dbReference>
<dbReference type="AlphaFoldDB" id="A0A370DJL2"/>
<dbReference type="InterPro" id="IPR050961">
    <property type="entry name" value="BolA/IbaG_stress_morph_reg"/>
</dbReference>
<evidence type="ECO:0000256" key="2">
    <source>
        <dbReference type="RuleBase" id="RU003860"/>
    </source>
</evidence>
<dbReference type="PANTHER" id="PTHR46229:SF2">
    <property type="entry name" value="BOLA-LIKE PROTEIN 1"/>
    <property type="match status" value="1"/>
</dbReference>
<keyword evidence="4" id="KW-1185">Reference proteome</keyword>
<protein>
    <submittedName>
        <fullName evidence="3">BolA family protein</fullName>
    </submittedName>
</protein>
<evidence type="ECO:0000313" key="4">
    <source>
        <dbReference type="Proteomes" id="UP000254771"/>
    </source>
</evidence>
<proteinExistence type="inferred from homology"/>
<reference evidence="3 4" key="1">
    <citation type="journal article" date="2018" name="ISME J.">
        <title>Endosymbiont genomes yield clues of tubeworm success.</title>
        <authorList>
            <person name="Li Y."/>
            <person name="Liles M.R."/>
            <person name="Halanych K.M."/>
        </authorList>
    </citation>
    <scope>NUCLEOTIDE SEQUENCE [LARGE SCALE GENOMIC DNA]</scope>
    <source>
        <strain evidence="3">A1462</strain>
    </source>
</reference>
<dbReference type="InterPro" id="IPR002634">
    <property type="entry name" value="BolA"/>
</dbReference>
<dbReference type="PIRSF" id="PIRSF003113">
    <property type="entry name" value="BolA"/>
    <property type="match status" value="1"/>
</dbReference>
<dbReference type="PANTHER" id="PTHR46229">
    <property type="entry name" value="BOLA TRANSCRIPTION REGULATOR"/>
    <property type="match status" value="1"/>
</dbReference>
<sequence>MENEKVEALISAGMPGAKVTVTGDGRHFEALVISEDFVGKSLIQKHRMVMATVTEQITSDELHALSIKAFSPEDWAAKQG</sequence>
<evidence type="ECO:0000313" key="3">
    <source>
        <dbReference type="EMBL" id="RDH85071.1"/>
    </source>
</evidence>